<protein>
    <submittedName>
        <fullName evidence="2">Uncharacterized protein</fullName>
    </submittedName>
</protein>
<gene>
    <name evidence="2" type="ORF">HNP86_001864</name>
</gene>
<feature type="transmembrane region" description="Helical" evidence="1">
    <location>
        <begin position="55"/>
        <end position="74"/>
    </location>
</feature>
<feature type="transmembrane region" description="Helical" evidence="1">
    <location>
        <begin position="6"/>
        <end position="26"/>
    </location>
</feature>
<sequence length="90" mass="10496">MNPIPIIMIIVLLSIALGYTAAKIKLYENNNNFTMLCAVFAILAGYMLYNHGDIYLRITYFMSAVIHILVYVDWSDRFQVREIKARKLNY</sequence>
<evidence type="ECO:0000313" key="3">
    <source>
        <dbReference type="Proteomes" id="UP000564425"/>
    </source>
</evidence>
<evidence type="ECO:0000256" key="1">
    <source>
        <dbReference type="SAM" id="Phobius"/>
    </source>
</evidence>
<reference evidence="2 3" key="1">
    <citation type="submission" date="2020-07" db="EMBL/GenBank/DDBJ databases">
        <title>Genomic Encyclopedia of Type Strains, Phase IV (KMG-V): Genome sequencing to study the core and pangenomes of soil and plant-associated prokaryotes.</title>
        <authorList>
            <person name="Whitman W."/>
        </authorList>
    </citation>
    <scope>NUCLEOTIDE SEQUENCE [LARGE SCALE GENOMIC DNA]</scope>
    <source>
        <strain evidence="2 3">A1</strain>
    </source>
</reference>
<keyword evidence="1" id="KW-0472">Membrane</keyword>
<organism evidence="2 3">
    <name type="scientific">Methanococcus maripaludis</name>
    <name type="common">Methanococcus deltae</name>
    <dbReference type="NCBI Taxonomy" id="39152"/>
    <lineage>
        <taxon>Archaea</taxon>
        <taxon>Methanobacteriati</taxon>
        <taxon>Methanobacteriota</taxon>
        <taxon>Methanomada group</taxon>
        <taxon>Methanococci</taxon>
        <taxon>Methanococcales</taxon>
        <taxon>Methanococcaceae</taxon>
        <taxon>Methanococcus</taxon>
    </lineage>
</organism>
<keyword evidence="1" id="KW-1133">Transmembrane helix</keyword>
<dbReference type="EMBL" id="JACDUH010000003">
    <property type="protein sequence ID" value="MBA2851705.1"/>
    <property type="molecule type" value="Genomic_DNA"/>
</dbReference>
<proteinExistence type="predicted"/>
<accession>A0A7J9NWS7</accession>
<keyword evidence="1" id="KW-0812">Transmembrane</keyword>
<feature type="transmembrane region" description="Helical" evidence="1">
    <location>
        <begin position="33"/>
        <end position="49"/>
    </location>
</feature>
<evidence type="ECO:0000313" key="2">
    <source>
        <dbReference type="EMBL" id="MBA2851705.1"/>
    </source>
</evidence>
<dbReference type="AlphaFoldDB" id="A0A7J9NWS7"/>
<name>A0A7J9NWS7_METMI</name>
<dbReference type="Proteomes" id="UP000564425">
    <property type="component" value="Unassembled WGS sequence"/>
</dbReference>
<comment type="caution">
    <text evidence="2">The sequence shown here is derived from an EMBL/GenBank/DDBJ whole genome shotgun (WGS) entry which is preliminary data.</text>
</comment>